<proteinExistence type="predicted"/>
<organism evidence="1 2">
    <name type="scientific">Trematosphaeria pertusa</name>
    <dbReference type="NCBI Taxonomy" id="390896"/>
    <lineage>
        <taxon>Eukaryota</taxon>
        <taxon>Fungi</taxon>
        <taxon>Dikarya</taxon>
        <taxon>Ascomycota</taxon>
        <taxon>Pezizomycotina</taxon>
        <taxon>Dothideomycetes</taxon>
        <taxon>Pleosporomycetidae</taxon>
        <taxon>Pleosporales</taxon>
        <taxon>Massarineae</taxon>
        <taxon>Trematosphaeriaceae</taxon>
        <taxon>Trematosphaeria</taxon>
    </lineage>
</organism>
<name>A0A6A6IBF6_9PLEO</name>
<evidence type="ECO:0000313" key="2">
    <source>
        <dbReference type="Proteomes" id="UP000800094"/>
    </source>
</evidence>
<dbReference type="RefSeq" id="XP_033681827.1">
    <property type="nucleotide sequence ID" value="XM_033835711.1"/>
</dbReference>
<dbReference type="OrthoDB" id="6161812at2759"/>
<evidence type="ECO:0008006" key="3">
    <source>
        <dbReference type="Google" id="ProtNLM"/>
    </source>
</evidence>
<evidence type="ECO:0000313" key="1">
    <source>
        <dbReference type="EMBL" id="KAF2246823.1"/>
    </source>
</evidence>
<dbReference type="EMBL" id="ML987198">
    <property type="protein sequence ID" value="KAF2246823.1"/>
    <property type="molecule type" value="Genomic_DNA"/>
</dbReference>
<dbReference type="SUPFAM" id="SSF52540">
    <property type="entry name" value="P-loop containing nucleoside triphosphate hydrolases"/>
    <property type="match status" value="1"/>
</dbReference>
<dbReference type="Gene3D" id="3.40.50.300">
    <property type="entry name" value="P-loop containing nucleotide triphosphate hydrolases"/>
    <property type="match status" value="1"/>
</dbReference>
<protein>
    <recommendedName>
        <fullName evidence="3">NB-ARC domain-containing protein</fullName>
    </recommendedName>
</protein>
<dbReference type="GeneID" id="54589041"/>
<gene>
    <name evidence="1" type="ORF">BU26DRAFT_607002</name>
</gene>
<keyword evidence="2" id="KW-1185">Reference proteome</keyword>
<dbReference type="Proteomes" id="UP000800094">
    <property type="component" value="Unassembled WGS sequence"/>
</dbReference>
<accession>A0A6A6IBF6</accession>
<sequence>MQPQQVQNRCSRDHCTAHTSFHFPHRYTPNPHFINQDSKIFRKLDESLVSFGGLPLEGLRSVTLCGMRGIGKKTLAREYMIQRESDFDVCFCISVRNIEADFKAICEWFGLAGSVRRTGKEGLTGDLARGLVKRWLTDPCLRDGDTTWRVKWLLVFEDAEEPEQLRAWWPKEKDGAVIITTTNAAFKHRGWSKAPAIDVQPLIPWMGRDLLASLTRARHVREDGSEDEDYAQYYNRKSFGEKIAKALGGIPGAIAMMSEISLEQWRATDQLLCNRHGAASSARTWSASGIKSVYDSLGKIWEGRPEVGLVSVFIAAGCTNIAERLFYDDPRPAKNPSRAETKRTERISQHREQLHGLLPAFKVLDRWAYEAARGYLLKFSAAHVGDEGKPNSELSVPWIVQEIVRNTTRANVDRHGRFVPGPPLRAAIEAYYLNGPTGQAYFH</sequence>
<dbReference type="InterPro" id="IPR027417">
    <property type="entry name" value="P-loop_NTPase"/>
</dbReference>
<reference evidence="1" key="1">
    <citation type="journal article" date="2020" name="Stud. Mycol.">
        <title>101 Dothideomycetes genomes: a test case for predicting lifestyles and emergence of pathogens.</title>
        <authorList>
            <person name="Haridas S."/>
            <person name="Albert R."/>
            <person name="Binder M."/>
            <person name="Bloem J."/>
            <person name="Labutti K."/>
            <person name="Salamov A."/>
            <person name="Andreopoulos B."/>
            <person name="Baker S."/>
            <person name="Barry K."/>
            <person name="Bills G."/>
            <person name="Bluhm B."/>
            <person name="Cannon C."/>
            <person name="Castanera R."/>
            <person name="Culley D."/>
            <person name="Daum C."/>
            <person name="Ezra D."/>
            <person name="Gonzalez J."/>
            <person name="Henrissat B."/>
            <person name="Kuo A."/>
            <person name="Liang C."/>
            <person name="Lipzen A."/>
            <person name="Lutzoni F."/>
            <person name="Magnuson J."/>
            <person name="Mondo S."/>
            <person name="Nolan M."/>
            <person name="Ohm R."/>
            <person name="Pangilinan J."/>
            <person name="Park H.-J."/>
            <person name="Ramirez L."/>
            <person name="Alfaro M."/>
            <person name="Sun H."/>
            <person name="Tritt A."/>
            <person name="Yoshinaga Y."/>
            <person name="Zwiers L.-H."/>
            <person name="Turgeon B."/>
            <person name="Goodwin S."/>
            <person name="Spatafora J."/>
            <person name="Crous P."/>
            <person name="Grigoriev I."/>
        </authorList>
    </citation>
    <scope>NUCLEOTIDE SEQUENCE</scope>
    <source>
        <strain evidence="1">CBS 122368</strain>
    </source>
</reference>
<dbReference type="AlphaFoldDB" id="A0A6A6IBF6"/>